<feature type="chain" id="PRO_5047472815" description="Ig-like domain-containing protein" evidence="10">
    <location>
        <begin position="30"/>
        <end position="266"/>
    </location>
</feature>
<dbReference type="PANTHER" id="PTHR19944">
    <property type="entry name" value="MHC CLASS II-RELATED"/>
    <property type="match status" value="1"/>
</dbReference>
<keyword evidence="4 9" id="KW-1133">Transmembrane helix</keyword>
<feature type="signal peptide" evidence="10">
    <location>
        <begin position="1"/>
        <end position="29"/>
    </location>
</feature>
<proteinExistence type="predicted"/>
<dbReference type="InterPro" id="IPR003597">
    <property type="entry name" value="Ig_C1-set"/>
</dbReference>
<dbReference type="GeneTree" id="ENSGT00940000155371"/>
<dbReference type="CDD" id="cd21000">
    <property type="entry name" value="IgC1_MHC_II_beta_HLA-DR"/>
    <property type="match status" value="1"/>
</dbReference>
<dbReference type="InterPro" id="IPR007110">
    <property type="entry name" value="Ig-like_dom"/>
</dbReference>
<evidence type="ECO:0000256" key="2">
    <source>
        <dbReference type="ARBA" id="ARBA00022692"/>
    </source>
</evidence>
<name>A0ABI7Z9C7_FELCA</name>
<evidence type="ECO:0000256" key="10">
    <source>
        <dbReference type="SAM" id="SignalP"/>
    </source>
</evidence>
<reference evidence="12" key="3">
    <citation type="submission" date="2025-09" db="UniProtKB">
        <authorList>
            <consortium name="Ensembl"/>
        </authorList>
    </citation>
    <scope>IDENTIFICATION</scope>
    <source>
        <strain evidence="12">breed Abyssinian</strain>
    </source>
</reference>
<keyword evidence="7" id="KW-0325">Glycoprotein</keyword>
<evidence type="ECO:0000256" key="7">
    <source>
        <dbReference type="ARBA" id="ARBA00023180"/>
    </source>
</evidence>
<evidence type="ECO:0000256" key="8">
    <source>
        <dbReference type="ARBA" id="ARBA00023182"/>
    </source>
</evidence>
<dbReference type="InterPro" id="IPR013783">
    <property type="entry name" value="Ig-like_fold"/>
</dbReference>
<keyword evidence="10" id="KW-0732">Signal</keyword>
<keyword evidence="2 9" id="KW-0812">Transmembrane</keyword>
<dbReference type="SMART" id="SM00921">
    <property type="entry name" value="MHC_II_beta"/>
    <property type="match status" value="1"/>
</dbReference>
<keyword evidence="8" id="KW-0491">MHC II</keyword>
<evidence type="ECO:0000256" key="4">
    <source>
        <dbReference type="ARBA" id="ARBA00022989"/>
    </source>
</evidence>
<evidence type="ECO:0000256" key="6">
    <source>
        <dbReference type="ARBA" id="ARBA00023136"/>
    </source>
</evidence>
<evidence type="ECO:0000256" key="1">
    <source>
        <dbReference type="ARBA" id="ARBA00004479"/>
    </source>
</evidence>
<dbReference type="SUPFAM" id="SSF48726">
    <property type="entry name" value="Immunoglobulin"/>
    <property type="match status" value="1"/>
</dbReference>
<dbReference type="InterPro" id="IPR036179">
    <property type="entry name" value="Ig-like_dom_sf"/>
</dbReference>
<reference evidence="12" key="2">
    <citation type="submission" date="2025-08" db="UniProtKB">
        <authorList>
            <consortium name="Ensembl"/>
        </authorList>
    </citation>
    <scope>IDENTIFICATION</scope>
    <source>
        <strain evidence="12">breed Abyssinian</strain>
    </source>
</reference>
<dbReference type="InterPro" id="IPR003006">
    <property type="entry name" value="Ig/MHC_CS"/>
</dbReference>
<keyword evidence="6 9" id="KW-0472">Membrane</keyword>
<dbReference type="Proteomes" id="UP000823872">
    <property type="component" value="Chromosome B2"/>
</dbReference>
<dbReference type="PANTHER" id="PTHR19944:SF103">
    <property type="entry name" value="DLA CLASS II HISTOCOMPATIBILITY ANTIGEN, DR-1 BETA CHAIN-LIKE"/>
    <property type="match status" value="1"/>
</dbReference>
<dbReference type="PROSITE" id="PS50835">
    <property type="entry name" value="IG_LIKE"/>
    <property type="match status" value="1"/>
</dbReference>
<dbReference type="PROSITE" id="PS00290">
    <property type="entry name" value="IG_MHC"/>
    <property type="match status" value="1"/>
</dbReference>
<protein>
    <recommendedName>
        <fullName evidence="11">Ig-like domain-containing protein</fullName>
    </recommendedName>
</protein>
<dbReference type="SMART" id="SM00407">
    <property type="entry name" value="IGc1"/>
    <property type="match status" value="1"/>
</dbReference>
<sequence length="266" mass="30480">MACLWFPRGFLMAALMVMLMVLSPPLAWARDTPPHFLTMWKAECHFTNGTERVRYLERHYHNGEENLRFDSEVGEYRAVTELGRPDAKYWNGLKDYMEETRTAVDWFCRHNYGVFDSFTVQRRVEPTVTVFPSKTQPLQHHNLLVCSVNGFYPGHIEVKWFRNGQEEETGVVSTGLIRNGDWTFQTLVMLETVPQSGEVYTCHVEHPSRTSPITVEWRVQSDSAQSKMLSGIGGFVLGLLFLALGLFIYFRNQKGHSGLPPTGLLS</sequence>
<dbReference type="InterPro" id="IPR011162">
    <property type="entry name" value="MHC_I/II-like_Ag-recog"/>
</dbReference>
<evidence type="ECO:0000313" key="13">
    <source>
        <dbReference type="Proteomes" id="UP000823872"/>
    </source>
</evidence>
<evidence type="ECO:0000259" key="11">
    <source>
        <dbReference type="PROSITE" id="PS50835"/>
    </source>
</evidence>
<reference evidence="12 13" key="1">
    <citation type="submission" date="2021-02" db="EMBL/GenBank/DDBJ databases">
        <title>Safari Cat Assemblies.</title>
        <authorList>
            <person name="Bredemeyer K.R."/>
            <person name="Murphy W.J."/>
        </authorList>
    </citation>
    <scope>NUCLEOTIDE SEQUENCE [LARGE SCALE GENOMIC DNA]</scope>
</reference>
<accession>A0ABI7Z9C7</accession>
<organism evidence="12 13">
    <name type="scientific">Felis catus</name>
    <name type="common">Cat</name>
    <name type="synonym">Felis silvestris catus</name>
    <dbReference type="NCBI Taxonomy" id="9685"/>
    <lineage>
        <taxon>Eukaryota</taxon>
        <taxon>Metazoa</taxon>
        <taxon>Chordata</taxon>
        <taxon>Craniata</taxon>
        <taxon>Vertebrata</taxon>
        <taxon>Euteleostomi</taxon>
        <taxon>Mammalia</taxon>
        <taxon>Eutheria</taxon>
        <taxon>Laurasiatheria</taxon>
        <taxon>Carnivora</taxon>
        <taxon>Feliformia</taxon>
        <taxon>Felidae</taxon>
        <taxon>Felinae</taxon>
        <taxon>Felis</taxon>
    </lineage>
</organism>
<dbReference type="InterPro" id="IPR050160">
    <property type="entry name" value="MHC/Immunoglobulin"/>
</dbReference>
<keyword evidence="3" id="KW-0391">Immunity</keyword>
<dbReference type="Pfam" id="PF00969">
    <property type="entry name" value="MHC_II_beta"/>
    <property type="match status" value="1"/>
</dbReference>
<dbReference type="Gene3D" id="2.60.40.10">
    <property type="entry name" value="Immunoglobulins"/>
    <property type="match status" value="1"/>
</dbReference>
<keyword evidence="13" id="KW-1185">Reference proteome</keyword>
<feature type="transmembrane region" description="Helical" evidence="9">
    <location>
        <begin position="228"/>
        <end position="250"/>
    </location>
</feature>
<dbReference type="SUPFAM" id="SSF54452">
    <property type="entry name" value="MHC antigen-recognition domain"/>
    <property type="match status" value="1"/>
</dbReference>
<dbReference type="Ensembl" id="ENSFCTT00005059662.1">
    <property type="protein sequence ID" value="ENSFCTP00005043831.1"/>
    <property type="gene ID" value="ENSFCTG00005020769.1"/>
</dbReference>
<evidence type="ECO:0000256" key="5">
    <source>
        <dbReference type="ARBA" id="ARBA00023130"/>
    </source>
</evidence>
<comment type="subcellular location">
    <subcellularLocation>
        <location evidence="1">Membrane</location>
        <topology evidence="1">Single-pass type I membrane protein</topology>
    </subcellularLocation>
</comment>
<keyword evidence="5" id="KW-1064">Adaptive immunity</keyword>
<evidence type="ECO:0000256" key="9">
    <source>
        <dbReference type="SAM" id="Phobius"/>
    </source>
</evidence>
<dbReference type="InterPro" id="IPR000353">
    <property type="entry name" value="MHC_II_b_N"/>
</dbReference>
<dbReference type="InterPro" id="IPR014745">
    <property type="entry name" value="MHC_II_a/b_N"/>
</dbReference>
<dbReference type="Pfam" id="PF07654">
    <property type="entry name" value="C1-set"/>
    <property type="match status" value="1"/>
</dbReference>
<evidence type="ECO:0000313" key="12">
    <source>
        <dbReference type="Ensembl" id="ENSFCTP00005043831.1"/>
    </source>
</evidence>
<dbReference type="Gene3D" id="3.10.320.10">
    <property type="entry name" value="Class II Histocompatibility Antigen, M Beta Chain, Chain B, domain 1"/>
    <property type="match status" value="1"/>
</dbReference>
<feature type="domain" description="Ig-like" evidence="11">
    <location>
        <begin position="126"/>
        <end position="214"/>
    </location>
</feature>
<evidence type="ECO:0000256" key="3">
    <source>
        <dbReference type="ARBA" id="ARBA00022859"/>
    </source>
</evidence>
<gene>
    <name evidence="12" type="primary">HLA-DRB1</name>
</gene>